<proteinExistence type="inferred from homology"/>
<comment type="catalytic activity">
    <reaction evidence="1">
        <text>1-(5-phospho-beta-D-ribosyl)-ATP + diphosphate = 5-phospho-alpha-D-ribose 1-diphosphate + ATP</text>
        <dbReference type="Rhea" id="RHEA:18473"/>
        <dbReference type="ChEBI" id="CHEBI:30616"/>
        <dbReference type="ChEBI" id="CHEBI:33019"/>
        <dbReference type="ChEBI" id="CHEBI:58017"/>
        <dbReference type="ChEBI" id="CHEBI:73183"/>
        <dbReference type="EC" id="2.4.2.17"/>
    </reaction>
</comment>
<evidence type="ECO:0000256" key="8">
    <source>
        <dbReference type="ARBA" id="ARBA00022490"/>
    </source>
</evidence>
<evidence type="ECO:0000256" key="5">
    <source>
        <dbReference type="ARBA" id="ARBA00011496"/>
    </source>
</evidence>
<keyword evidence="10 18" id="KW-0328">Glycosyltransferase</keyword>
<comment type="function">
    <text evidence="15">Catalyzes the condensation of ATP and 5-phosphoribose 1-diphosphate to form N'-(5'-phosphoribosyl)-ATP (PR-ATP). Has a crucial role in the pathway because the rate of histidine biosynthesis seems to be controlled primarily by regulation of HisG enzymatic activity.</text>
</comment>
<comment type="subcellular location">
    <subcellularLocation>
        <location evidence="2">Cytoplasm</location>
    </subcellularLocation>
</comment>
<evidence type="ECO:0000256" key="15">
    <source>
        <dbReference type="ARBA" id="ARBA00024861"/>
    </source>
</evidence>
<name>A0A2V2YMR3_9BACL</name>
<evidence type="ECO:0000256" key="3">
    <source>
        <dbReference type="ARBA" id="ARBA00004667"/>
    </source>
</evidence>
<keyword evidence="8" id="KW-0963">Cytoplasm</keyword>
<comment type="pathway">
    <text evidence="3">Amino-acid biosynthesis; L-histidine biosynthesis; L-histidine from 5-phospho-alpha-D-ribose 1-diphosphate: step 1/9.</text>
</comment>
<dbReference type="PANTHER" id="PTHR21403:SF8">
    <property type="entry name" value="ATP PHOSPHORIBOSYLTRANSFERASE"/>
    <property type="match status" value="1"/>
</dbReference>
<evidence type="ECO:0000313" key="18">
    <source>
        <dbReference type="EMBL" id="PWV95858.1"/>
    </source>
</evidence>
<dbReference type="Gene3D" id="3.40.190.10">
    <property type="entry name" value="Periplasmic binding protein-like II"/>
    <property type="match status" value="2"/>
</dbReference>
<evidence type="ECO:0000256" key="4">
    <source>
        <dbReference type="ARBA" id="ARBA00009489"/>
    </source>
</evidence>
<dbReference type="PANTHER" id="PTHR21403">
    <property type="entry name" value="ATP PHOSPHORIBOSYLTRANSFERASE ATP-PRTASE"/>
    <property type="match status" value="1"/>
</dbReference>
<dbReference type="AlphaFoldDB" id="A0A2V2YMR3"/>
<keyword evidence="19" id="KW-1185">Reference proteome</keyword>
<keyword evidence="11 18" id="KW-0808">Transferase</keyword>
<dbReference type="Pfam" id="PF01634">
    <property type="entry name" value="HisG"/>
    <property type="match status" value="1"/>
</dbReference>
<keyword evidence="13" id="KW-0067">ATP-binding</keyword>
<evidence type="ECO:0000256" key="10">
    <source>
        <dbReference type="ARBA" id="ARBA00022676"/>
    </source>
</evidence>
<organism evidence="18 19">
    <name type="scientific">Paenibacillus cellulosilyticus</name>
    <dbReference type="NCBI Taxonomy" id="375489"/>
    <lineage>
        <taxon>Bacteria</taxon>
        <taxon>Bacillati</taxon>
        <taxon>Bacillota</taxon>
        <taxon>Bacilli</taxon>
        <taxon>Bacillales</taxon>
        <taxon>Paenibacillaceae</taxon>
        <taxon>Paenibacillus</taxon>
    </lineage>
</organism>
<gene>
    <name evidence="18" type="ORF">DFQ01_12431</name>
</gene>
<evidence type="ECO:0000259" key="17">
    <source>
        <dbReference type="Pfam" id="PF01634"/>
    </source>
</evidence>
<evidence type="ECO:0000256" key="13">
    <source>
        <dbReference type="ARBA" id="ARBA00022840"/>
    </source>
</evidence>
<evidence type="ECO:0000256" key="16">
    <source>
        <dbReference type="NCBIfam" id="TIGR00070"/>
    </source>
</evidence>
<evidence type="ECO:0000256" key="9">
    <source>
        <dbReference type="ARBA" id="ARBA00022605"/>
    </source>
</evidence>
<dbReference type="NCBIfam" id="TIGR00070">
    <property type="entry name" value="hisG"/>
    <property type="match status" value="1"/>
</dbReference>
<sequence length="227" mass="24824">MRTELRIAIPKGQTTVTQIFKQAGYSISDELEVSRKYIIPIPYFGLSFILAKAIDIPTYVAYGAADIGIVGKEVLLENQRDVYELLDLGITPNTLAVFGKLGQIQTNPKVATAYPNIASAYYRDKGQQAEIIPLNGSLELATESGLADCIVDVVGSINVDRSKLSVLDTIQHISSRLIANRASYMLNNDQINQLCDRLSAAIAIHSQAAQSRTTPNIVLEERSRLGE</sequence>
<protein>
    <recommendedName>
        <fullName evidence="7 16">ATP phosphoribosyltransferase</fullName>
        <ecNumber evidence="6 16">2.4.2.17</ecNumber>
    </recommendedName>
</protein>
<dbReference type="OrthoDB" id="9801867at2"/>
<keyword evidence="14" id="KW-0368">Histidine biosynthesis</keyword>
<evidence type="ECO:0000256" key="12">
    <source>
        <dbReference type="ARBA" id="ARBA00022741"/>
    </source>
</evidence>
<evidence type="ECO:0000256" key="6">
    <source>
        <dbReference type="ARBA" id="ARBA00011946"/>
    </source>
</evidence>
<evidence type="ECO:0000256" key="11">
    <source>
        <dbReference type="ARBA" id="ARBA00022679"/>
    </source>
</evidence>
<comment type="subunit">
    <text evidence="5">Heteromultimer composed of HisG and HisZ subunits.</text>
</comment>
<dbReference type="GO" id="GO:0005737">
    <property type="term" value="C:cytoplasm"/>
    <property type="evidence" value="ECO:0007669"/>
    <property type="project" value="UniProtKB-SubCell"/>
</dbReference>
<dbReference type="EC" id="2.4.2.17" evidence="6 16"/>
<keyword evidence="12" id="KW-0547">Nucleotide-binding</keyword>
<dbReference type="GO" id="GO:0005524">
    <property type="term" value="F:ATP binding"/>
    <property type="evidence" value="ECO:0007669"/>
    <property type="project" value="UniProtKB-KW"/>
</dbReference>
<dbReference type="EMBL" id="QGTQ01000024">
    <property type="protein sequence ID" value="PWV95858.1"/>
    <property type="molecule type" value="Genomic_DNA"/>
</dbReference>
<comment type="caution">
    <text evidence="18">The sequence shown here is derived from an EMBL/GenBank/DDBJ whole genome shotgun (WGS) entry which is preliminary data.</text>
</comment>
<keyword evidence="9" id="KW-0028">Amino-acid biosynthesis</keyword>
<evidence type="ECO:0000313" key="19">
    <source>
        <dbReference type="Proteomes" id="UP000246635"/>
    </source>
</evidence>
<dbReference type="CDD" id="cd13595">
    <property type="entry name" value="PBP2_HisGs"/>
    <property type="match status" value="1"/>
</dbReference>
<evidence type="ECO:0000256" key="7">
    <source>
        <dbReference type="ARBA" id="ARBA00020998"/>
    </source>
</evidence>
<evidence type="ECO:0000256" key="1">
    <source>
        <dbReference type="ARBA" id="ARBA00000915"/>
    </source>
</evidence>
<dbReference type="GO" id="GO:0003879">
    <property type="term" value="F:ATP phosphoribosyltransferase activity"/>
    <property type="evidence" value="ECO:0007669"/>
    <property type="project" value="UniProtKB-UniRule"/>
</dbReference>
<comment type="similarity">
    <text evidence="4">Belongs to the ATP phosphoribosyltransferase family. Short subfamily.</text>
</comment>
<evidence type="ECO:0000256" key="14">
    <source>
        <dbReference type="ARBA" id="ARBA00023102"/>
    </source>
</evidence>
<dbReference type="InterPro" id="IPR001348">
    <property type="entry name" value="ATP_PRibTrfase_HisG"/>
</dbReference>
<dbReference type="UniPathway" id="UPA00031">
    <property type="reaction ID" value="UER00006"/>
</dbReference>
<dbReference type="InterPro" id="IPR013820">
    <property type="entry name" value="ATP_PRibTrfase_cat"/>
</dbReference>
<feature type="domain" description="ATP phosphoribosyltransferase catalytic" evidence="17">
    <location>
        <begin position="53"/>
        <end position="199"/>
    </location>
</feature>
<dbReference type="InterPro" id="IPR024893">
    <property type="entry name" value="ATP_PRibTrfase_HisG_short"/>
</dbReference>
<dbReference type="SUPFAM" id="SSF53850">
    <property type="entry name" value="Periplasmic binding protein-like II"/>
    <property type="match status" value="1"/>
</dbReference>
<dbReference type="GO" id="GO:0000105">
    <property type="term" value="P:L-histidine biosynthetic process"/>
    <property type="evidence" value="ECO:0007669"/>
    <property type="project" value="UniProtKB-UniRule"/>
</dbReference>
<accession>A0A2V2YMR3</accession>
<evidence type="ECO:0000256" key="2">
    <source>
        <dbReference type="ARBA" id="ARBA00004496"/>
    </source>
</evidence>
<dbReference type="Proteomes" id="UP000246635">
    <property type="component" value="Unassembled WGS sequence"/>
</dbReference>
<reference evidence="18 19" key="1">
    <citation type="submission" date="2018-05" db="EMBL/GenBank/DDBJ databases">
        <title>Genomic Encyclopedia of Type Strains, Phase III (KMG-III): the genomes of soil and plant-associated and newly described type strains.</title>
        <authorList>
            <person name="Whitman W."/>
        </authorList>
    </citation>
    <scope>NUCLEOTIDE SEQUENCE [LARGE SCALE GENOMIC DNA]</scope>
    <source>
        <strain evidence="18 19">CECT 5696</strain>
    </source>
</reference>
<dbReference type="RefSeq" id="WP_110046212.1">
    <property type="nucleotide sequence ID" value="NZ_CP054613.1"/>
</dbReference>